<dbReference type="SUPFAM" id="SSF90123">
    <property type="entry name" value="ABC transporter transmembrane region"/>
    <property type="match status" value="1"/>
</dbReference>
<dbReference type="InterPro" id="IPR011527">
    <property type="entry name" value="ABC1_TM_dom"/>
</dbReference>
<evidence type="ECO:0000256" key="10">
    <source>
        <dbReference type="SAM" id="Phobius"/>
    </source>
</evidence>
<dbReference type="GO" id="GO:0008233">
    <property type="term" value="F:peptidase activity"/>
    <property type="evidence" value="ECO:0007669"/>
    <property type="project" value="InterPro"/>
</dbReference>
<dbReference type="FunFam" id="3.40.50.300:FF:000299">
    <property type="entry name" value="ABC transporter ATP-binding protein/permease"/>
    <property type="match status" value="1"/>
</dbReference>
<dbReference type="GO" id="GO:0015421">
    <property type="term" value="F:ABC-type oligopeptide transporter activity"/>
    <property type="evidence" value="ECO:0007669"/>
    <property type="project" value="TreeGrafter"/>
</dbReference>
<dbReference type="PROSITE" id="PS50990">
    <property type="entry name" value="PEPTIDASE_C39"/>
    <property type="match status" value="1"/>
</dbReference>
<keyword evidence="3" id="KW-1003">Cell membrane</keyword>
<dbReference type="InterPro" id="IPR003439">
    <property type="entry name" value="ABC_transporter-like_ATP-bd"/>
</dbReference>
<dbReference type="SUPFAM" id="SSF52540">
    <property type="entry name" value="P-loop containing nucleoside triphosphate hydrolases"/>
    <property type="match status" value="1"/>
</dbReference>
<gene>
    <name evidence="14" type="ORF">MEBOL_006777</name>
</gene>
<dbReference type="GO" id="GO:0005886">
    <property type="term" value="C:plasma membrane"/>
    <property type="evidence" value="ECO:0007669"/>
    <property type="project" value="UniProtKB-SubCell"/>
</dbReference>
<dbReference type="Pfam" id="PF00005">
    <property type="entry name" value="ABC_tran"/>
    <property type="match status" value="1"/>
</dbReference>
<proteinExistence type="predicted"/>
<evidence type="ECO:0000313" key="14">
    <source>
        <dbReference type="EMBL" id="ATB33286.1"/>
    </source>
</evidence>
<reference evidence="14 15" key="1">
    <citation type="submission" date="2017-06" db="EMBL/GenBank/DDBJ databases">
        <authorList>
            <person name="Kim H.J."/>
            <person name="Triplett B.A."/>
        </authorList>
    </citation>
    <scope>NUCLEOTIDE SEQUENCE [LARGE SCALE GENOMIC DNA]</scope>
    <source>
        <strain evidence="14 15">DSM 14713</strain>
    </source>
</reference>
<dbReference type="GO" id="GO:0016887">
    <property type="term" value="F:ATP hydrolysis activity"/>
    <property type="evidence" value="ECO:0007669"/>
    <property type="project" value="InterPro"/>
</dbReference>
<evidence type="ECO:0000256" key="1">
    <source>
        <dbReference type="ARBA" id="ARBA00004651"/>
    </source>
</evidence>
<feature type="transmembrane region" description="Helical" evidence="10">
    <location>
        <begin position="291"/>
        <end position="312"/>
    </location>
</feature>
<dbReference type="Pfam" id="PF00664">
    <property type="entry name" value="ABC_membrane"/>
    <property type="match status" value="1"/>
</dbReference>
<feature type="domain" description="Peptidase C39" evidence="13">
    <location>
        <begin position="32"/>
        <end position="152"/>
    </location>
</feature>
<dbReference type="InterPro" id="IPR036640">
    <property type="entry name" value="ABC1_TM_sf"/>
</dbReference>
<feature type="transmembrane region" description="Helical" evidence="10">
    <location>
        <begin position="217"/>
        <end position="238"/>
    </location>
</feature>
<dbReference type="InterPro" id="IPR003593">
    <property type="entry name" value="AAA+_ATPase"/>
</dbReference>
<evidence type="ECO:0000256" key="9">
    <source>
        <dbReference type="ARBA" id="ARBA00023136"/>
    </source>
</evidence>
<dbReference type="PANTHER" id="PTHR43394">
    <property type="entry name" value="ATP-DEPENDENT PERMEASE MDL1, MITOCHONDRIAL"/>
    <property type="match status" value="1"/>
</dbReference>
<name>A0A250IQS7_9BACT</name>
<dbReference type="KEGG" id="mbd:MEBOL_006777"/>
<feature type="transmembrane region" description="Helical" evidence="10">
    <location>
        <begin position="29"/>
        <end position="51"/>
    </location>
</feature>
<dbReference type="EMBL" id="CP022163">
    <property type="protein sequence ID" value="ATB33286.1"/>
    <property type="molecule type" value="Genomic_DNA"/>
</dbReference>
<keyword evidence="8 10" id="KW-1133">Transmembrane helix</keyword>
<evidence type="ECO:0000259" key="13">
    <source>
        <dbReference type="PROSITE" id="PS50990"/>
    </source>
</evidence>
<evidence type="ECO:0000256" key="2">
    <source>
        <dbReference type="ARBA" id="ARBA00022448"/>
    </source>
</evidence>
<dbReference type="PROSITE" id="PS50893">
    <property type="entry name" value="ABC_TRANSPORTER_2"/>
    <property type="match status" value="1"/>
</dbReference>
<dbReference type="Gene3D" id="3.40.50.300">
    <property type="entry name" value="P-loop containing nucleotide triphosphate hydrolases"/>
    <property type="match status" value="1"/>
</dbReference>
<keyword evidence="15" id="KW-1185">Reference proteome</keyword>
<evidence type="ECO:0000256" key="3">
    <source>
        <dbReference type="ARBA" id="ARBA00022475"/>
    </source>
</evidence>
<evidence type="ECO:0000256" key="8">
    <source>
        <dbReference type="ARBA" id="ARBA00022989"/>
    </source>
</evidence>
<dbReference type="PROSITE" id="PS50929">
    <property type="entry name" value="ABC_TM1F"/>
    <property type="match status" value="1"/>
</dbReference>
<dbReference type="InterPro" id="IPR005074">
    <property type="entry name" value="Peptidase_C39"/>
</dbReference>
<dbReference type="AlphaFoldDB" id="A0A250IQS7"/>
<keyword evidence="9 10" id="KW-0472">Membrane</keyword>
<sequence>MTDHFSSLLERFPALRKLGRRLIGRRLPFVAQVTAVDCGAACLTMVLGYWGRKMTLDEVQRVTGLVSTEGVTARAVLNAGKSFGLRGRAAQVEVEEFHLLPTGAILHWEFAHFVVFDKLTGRGVTLLDPALGRRYVSMEEFRKAFTGIALVFEPTETFETGEAPRGTHRYLRLLMEARPLLGRVLFTSLLLQVLALGLPVLTGAVVDQVLPTGDVSLLGVMGVGMAVLLLFQVLSLLVRTHLLLHLRTHLDARLTLGFLDHLIHLPFSFFHVRSSGDLIARLNSNATIREILTSGALSALLDGSLASLYLVVLMAMNWQMGLLAVGLAVLQVLVFLVARERQRELLAKDLEVSAVAQNYQVEMMTGIQTIKGMGVESRTVQHWSNLYVDTLNVSLERGRLEASVEAISGALRMTSPLVLLLVGTFQVLHQHLQLGQMLALNALGVGFLTPIASLVAACFRLQLVGGYLERVDDVLEAPPEQSPSALRRPHRLQGGISLENVSFRYGPLAPVVVRDVSLEIRPGQFIAIVGRSGAGKSTLAHLLLGLYLPSEGTIRYDGHPLSELDLHDVRGQMGVVMQNPMLFRGDIRRNIAYHNDALTLDAVISAARRAQVHDDIMAMPLQYSTLLSEMGGSISGGQRQRLALARALVHDPAILLLDEATNALDVKTERAVQQALEELRCTRVVIAHRLSTIQDADVILVMDKGRLVEQGTHAELMALRGHYFGLVAAQEQPRALS</sequence>
<dbReference type="InterPro" id="IPR027417">
    <property type="entry name" value="P-loop_NTPase"/>
</dbReference>
<feature type="domain" description="ABC transmembrane type-1" evidence="12">
    <location>
        <begin position="184"/>
        <end position="455"/>
    </location>
</feature>
<dbReference type="RefSeq" id="WP_179956338.1">
    <property type="nucleotide sequence ID" value="NZ_CP022163.1"/>
</dbReference>
<dbReference type="InterPro" id="IPR017871">
    <property type="entry name" value="ABC_transporter-like_CS"/>
</dbReference>
<keyword evidence="4 10" id="KW-0812">Transmembrane</keyword>
<keyword evidence="2" id="KW-0813">Transport</keyword>
<dbReference type="Gene3D" id="1.20.1560.10">
    <property type="entry name" value="ABC transporter type 1, transmembrane domain"/>
    <property type="match status" value="1"/>
</dbReference>
<feature type="transmembrane region" description="Helical" evidence="10">
    <location>
        <begin position="180"/>
        <end position="205"/>
    </location>
</feature>
<dbReference type="PANTHER" id="PTHR43394:SF1">
    <property type="entry name" value="ATP-BINDING CASSETTE SUB-FAMILY B MEMBER 10, MITOCHONDRIAL"/>
    <property type="match status" value="1"/>
</dbReference>
<dbReference type="CDD" id="cd18779">
    <property type="entry name" value="ABC_6TM_T1SS_like"/>
    <property type="match status" value="1"/>
</dbReference>
<organism evidence="14 15">
    <name type="scientific">Melittangium boletus DSM 14713</name>
    <dbReference type="NCBI Taxonomy" id="1294270"/>
    <lineage>
        <taxon>Bacteria</taxon>
        <taxon>Pseudomonadati</taxon>
        <taxon>Myxococcota</taxon>
        <taxon>Myxococcia</taxon>
        <taxon>Myxococcales</taxon>
        <taxon>Cystobacterineae</taxon>
        <taxon>Archangiaceae</taxon>
        <taxon>Melittangium</taxon>
    </lineage>
</organism>
<dbReference type="GO" id="GO:0006508">
    <property type="term" value="P:proteolysis"/>
    <property type="evidence" value="ECO:0007669"/>
    <property type="project" value="InterPro"/>
</dbReference>
<evidence type="ECO:0000259" key="12">
    <source>
        <dbReference type="PROSITE" id="PS50929"/>
    </source>
</evidence>
<evidence type="ECO:0000256" key="6">
    <source>
        <dbReference type="ARBA" id="ARBA00022801"/>
    </source>
</evidence>
<comment type="subcellular location">
    <subcellularLocation>
        <location evidence="1">Cell membrane</location>
        <topology evidence="1">Multi-pass membrane protein</topology>
    </subcellularLocation>
</comment>
<evidence type="ECO:0000256" key="7">
    <source>
        <dbReference type="ARBA" id="ARBA00022840"/>
    </source>
</evidence>
<keyword evidence="6" id="KW-0378">Hydrolase</keyword>
<protein>
    <submittedName>
        <fullName evidence="14">Lantibiotic ABC transporter permease</fullName>
    </submittedName>
</protein>
<dbReference type="PROSITE" id="PS00211">
    <property type="entry name" value="ABC_TRANSPORTER_1"/>
    <property type="match status" value="1"/>
</dbReference>
<dbReference type="Proteomes" id="UP000217289">
    <property type="component" value="Chromosome"/>
</dbReference>
<keyword evidence="7" id="KW-0067">ATP-binding</keyword>
<evidence type="ECO:0000313" key="15">
    <source>
        <dbReference type="Proteomes" id="UP000217289"/>
    </source>
</evidence>
<accession>A0A250IQS7</accession>
<dbReference type="GO" id="GO:0005524">
    <property type="term" value="F:ATP binding"/>
    <property type="evidence" value="ECO:0007669"/>
    <property type="project" value="UniProtKB-KW"/>
</dbReference>
<feature type="transmembrane region" description="Helical" evidence="10">
    <location>
        <begin position="318"/>
        <end position="338"/>
    </location>
</feature>
<dbReference type="InterPro" id="IPR039421">
    <property type="entry name" value="Type_1_exporter"/>
</dbReference>
<dbReference type="Gene3D" id="3.90.70.10">
    <property type="entry name" value="Cysteine proteinases"/>
    <property type="match status" value="1"/>
</dbReference>
<evidence type="ECO:0000256" key="5">
    <source>
        <dbReference type="ARBA" id="ARBA00022741"/>
    </source>
</evidence>
<feature type="transmembrane region" description="Helical" evidence="10">
    <location>
        <begin position="440"/>
        <end position="461"/>
    </location>
</feature>
<dbReference type="Pfam" id="PF03412">
    <property type="entry name" value="Peptidase_C39"/>
    <property type="match status" value="1"/>
</dbReference>
<evidence type="ECO:0000259" key="11">
    <source>
        <dbReference type="PROSITE" id="PS50893"/>
    </source>
</evidence>
<feature type="domain" description="ABC transporter" evidence="11">
    <location>
        <begin position="496"/>
        <end position="729"/>
    </location>
</feature>
<evidence type="ECO:0000256" key="4">
    <source>
        <dbReference type="ARBA" id="ARBA00022692"/>
    </source>
</evidence>
<dbReference type="SMART" id="SM00382">
    <property type="entry name" value="AAA"/>
    <property type="match status" value="1"/>
</dbReference>
<keyword evidence="5" id="KW-0547">Nucleotide-binding</keyword>